<dbReference type="GO" id="GO:0048471">
    <property type="term" value="C:perinuclear region of cytoplasm"/>
    <property type="evidence" value="ECO:0007669"/>
    <property type="project" value="TreeGrafter"/>
</dbReference>
<name>S4RC93_PETMA</name>
<dbReference type="SUPFAM" id="SSF46966">
    <property type="entry name" value="Spectrin repeat"/>
    <property type="match status" value="3"/>
</dbReference>
<evidence type="ECO:0000313" key="4">
    <source>
        <dbReference type="Ensembl" id="ENSPMAP00000002825.1"/>
    </source>
</evidence>
<dbReference type="InterPro" id="IPR001715">
    <property type="entry name" value="CH_dom"/>
</dbReference>
<dbReference type="GO" id="GO:0003779">
    <property type="term" value="F:actin binding"/>
    <property type="evidence" value="ECO:0007669"/>
    <property type="project" value="UniProtKB-KW"/>
</dbReference>
<dbReference type="CDD" id="cd21189">
    <property type="entry name" value="CH_PLEC-like_rpt2"/>
    <property type="match status" value="1"/>
</dbReference>
<dbReference type="Gene3D" id="1.10.418.10">
    <property type="entry name" value="Calponin-like domain"/>
    <property type="match status" value="2"/>
</dbReference>
<feature type="domain" description="Calponin-homology (CH)" evidence="3">
    <location>
        <begin position="10"/>
        <end position="113"/>
    </location>
</feature>
<dbReference type="PROSITE" id="PS00019">
    <property type="entry name" value="ACTININ_1"/>
    <property type="match status" value="1"/>
</dbReference>
<dbReference type="CDD" id="cd00176">
    <property type="entry name" value="SPEC"/>
    <property type="match status" value="1"/>
</dbReference>
<proteinExistence type="predicted"/>
<dbReference type="OMA" id="HNCEALM"/>
<dbReference type="GO" id="GO:0005200">
    <property type="term" value="F:structural constituent of cytoskeleton"/>
    <property type="evidence" value="ECO:0007669"/>
    <property type="project" value="TreeGrafter"/>
</dbReference>
<dbReference type="GeneTree" id="ENSGT00940000159045"/>
<dbReference type="GO" id="GO:0030056">
    <property type="term" value="C:hemidesmosome"/>
    <property type="evidence" value="ECO:0007669"/>
    <property type="project" value="TreeGrafter"/>
</dbReference>
<reference evidence="4" key="2">
    <citation type="submission" date="2025-09" db="UniProtKB">
        <authorList>
            <consortium name="Ensembl"/>
        </authorList>
    </citation>
    <scope>IDENTIFICATION</scope>
</reference>
<dbReference type="GO" id="GO:0005925">
    <property type="term" value="C:focal adhesion"/>
    <property type="evidence" value="ECO:0007669"/>
    <property type="project" value="TreeGrafter"/>
</dbReference>
<dbReference type="InterPro" id="IPR036872">
    <property type="entry name" value="CH_dom_sf"/>
</dbReference>
<dbReference type="InterPro" id="IPR049538">
    <property type="entry name" value="PCN-like_spectrin-like_rpt"/>
</dbReference>
<dbReference type="PANTHER" id="PTHR23169">
    <property type="entry name" value="ENVOPLAKIN"/>
    <property type="match status" value="1"/>
</dbReference>
<dbReference type="FunFam" id="1.10.418.10:FF:000048">
    <property type="entry name" value="Short stop, isoform B"/>
    <property type="match status" value="1"/>
</dbReference>
<feature type="domain" description="Calponin-homology (CH)" evidence="3">
    <location>
        <begin position="126"/>
        <end position="231"/>
    </location>
</feature>
<reference evidence="4" key="1">
    <citation type="submission" date="2025-08" db="UniProtKB">
        <authorList>
            <consortium name="Ensembl"/>
        </authorList>
    </citation>
    <scope>IDENTIFICATION</scope>
</reference>
<organism evidence="4">
    <name type="scientific">Petromyzon marinus</name>
    <name type="common">Sea lamprey</name>
    <dbReference type="NCBI Taxonomy" id="7757"/>
    <lineage>
        <taxon>Eukaryota</taxon>
        <taxon>Metazoa</taxon>
        <taxon>Chordata</taxon>
        <taxon>Craniata</taxon>
        <taxon>Vertebrata</taxon>
        <taxon>Cyclostomata</taxon>
        <taxon>Hyperoartia</taxon>
        <taxon>Petromyzontiformes</taxon>
        <taxon>Petromyzontidae</taxon>
        <taxon>Petromyzon</taxon>
    </lineage>
</organism>
<accession>S4RC93</accession>
<dbReference type="Pfam" id="PF21020">
    <property type="entry name" value="Spectrin_4"/>
    <property type="match status" value="1"/>
</dbReference>
<keyword evidence="2" id="KW-0009">Actin-binding</keyword>
<evidence type="ECO:0000256" key="2">
    <source>
        <dbReference type="ARBA" id="ARBA00023203"/>
    </source>
</evidence>
<dbReference type="GO" id="GO:0042383">
    <property type="term" value="C:sarcolemma"/>
    <property type="evidence" value="ECO:0007669"/>
    <property type="project" value="TreeGrafter"/>
</dbReference>
<keyword evidence="1" id="KW-0677">Repeat</keyword>
<dbReference type="CDD" id="cd21188">
    <property type="entry name" value="CH_PLEC-like_rpt1"/>
    <property type="match status" value="1"/>
</dbReference>
<dbReference type="InterPro" id="IPR043197">
    <property type="entry name" value="Plakin"/>
</dbReference>
<sequence length="765" mass="88948">LLLIADERDRVQKKTFTKWVNKHLMKVRKHVNDMYEDLRDGHNLISLLEVLSGEKLPREKGRMRFHRLHNVQIALDFLRLRQIKLVNIRSDDIADGNPKLTLGLIWTIILHFQIADIQVSGQSEDMTAKDRLLLWSQRMVEGYPGIRCDNFTTSWRDGRLFNAIIHRHRPELIDMKRVAVRANRENLEQAFTVAERDMGVTRLLDPEDVDVPSPDEKSIITYVSSLYDVIPRMPEVNSGLNANEVELRWTEYQEIVVIIMQWIRQYIIMFQTRANSANPTDLRAQYNQLVHFREVELPAKEAERLRMKSLFMMMENLIQSGHIKMPVGYHPSDMDKEWNKMLLTMSERERELKIEIDSMEIIQLSTLDMQKDALVCEDRLNQSSSMLQMDIRALENHRAPQHEADIERALNECDAMIRELFIDVQTLKDGRFFQAELMYRRFALRATRTMRGRRDDWQIIGLAVRVEASYTKTHTHTLAHLDTHPPTASNVTVTWLQVQRVYSGISSNCWCMLVAGPFGARADDQTEPCETLEPAGIFCSCLTKGCNYNNYDRCTMLTIGVPCLPNANADALPSTEDDSNMKYVRDLLAWVEEHQAQIEKAEWGPDLPSVEGNLETHREFNRTIEDFRSSINEAKAGESKISPANRGNYADYFGRLELQYTRLLNMSRSRLRHLESLHAFVVRATKELMWLNDREEEEVNYDWSERNHNMSTKKEQHAVLMKELEQKESIINGIQDSGEQLLASNHPARQTIEVRAWRAGSLVQR</sequence>
<dbReference type="PROSITE" id="PS00020">
    <property type="entry name" value="ACTININ_2"/>
    <property type="match status" value="1"/>
</dbReference>
<dbReference type="GO" id="GO:0008307">
    <property type="term" value="F:structural constituent of muscle"/>
    <property type="evidence" value="ECO:0007669"/>
    <property type="project" value="TreeGrafter"/>
</dbReference>
<dbReference type="STRING" id="7757.ENSPMAP00000002825"/>
<dbReference type="GO" id="GO:0045296">
    <property type="term" value="F:cadherin binding"/>
    <property type="evidence" value="ECO:0007669"/>
    <property type="project" value="TreeGrafter"/>
</dbReference>
<dbReference type="GO" id="GO:0030506">
    <property type="term" value="F:ankyrin binding"/>
    <property type="evidence" value="ECO:0007669"/>
    <property type="project" value="TreeGrafter"/>
</dbReference>
<dbReference type="GO" id="GO:0045104">
    <property type="term" value="P:intermediate filament cytoskeleton organization"/>
    <property type="evidence" value="ECO:0007669"/>
    <property type="project" value="InterPro"/>
</dbReference>
<protein>
    <recommendedName>
        <fullName evidence="3">Calponin-homology (CH) domain-containing protein</fullName>
    </recommendedName>
</protein>
<dbReference type="HOGENOM" id="CLU_005217_3_0_1"/>
<dbReference type="GO" id="GO:0005882">
    <property type="term" value="C:intermediate filament"/>
    <property type="evidence" value="ECO:0007669"/>
    <property type="project" value="TreeGrafter"/>
</dbReference>
<evidence type="ECO:0000259" key="3">
    <source>
        <dbReference type="PROSITE" id="PS50021"/>
    </source>
</evidence>
<dbReference type="AlphaFoldDB" id="S4RC93"/>
<dbReference type="PROSITE" id="PS50021">
    <property type="entry name" value="CH"/>
    <property type="match status" value="2"/>
</dbReference>
<dbReference type="SUPFAM" id="SSF47576">
    <property type="entry name" value="Calponin-homology domain, CH-domain"/>
    <property type="match status" value="1"/>
</dbReference>
<dbReference type="Pfam" id="PF00307">
    <property type="entry name" value="CH"/>
    <property type="match status" value="2"/>
</dbReference>
<dbReference type="PANTHER" id="PTHR23169:SF20">
    <property type="entry name" value="PLECTIN"/>
    <property type="match status" value="1"/>
</dbReference>
<dbReference type="Ensembl" id="ENSPMAT00000002838.1">
    <property type="protein sequence ID" value="ENSPMAP00000002825.1"/>
    <property type="gene ID" value="ENSPMAG00000002584.1"/>
</dbReference>
<dbReference type="SMART" id="SM00033">
    <property type="entry name" value="CH"/>
    <property type="match status" value="2"/>
</dbReference>
<dbReference type="Gene3D" id="1.20.58.60">
    <property type="match status" value="3"/>
</dbReference>
<dbReference type="InterPro" id="IPR018159">
    <property type="entry name" value="Spectrin/alpha-actinin"/>
</dbReference>
<dbReference type="GO" id="GO:0042060">
    <property type="term" value="P:wound healing"/>
    <property type="evidence" value="ECO:0007669"/>
    <property type="project" value="TreeGrafter"/>
</dbReference>
<dbReference type="InterPro" id="IPR001589">
    <property type="entry name" value="Actinin_actin-bd_CS"/>
</dbReference>
<evidence type="ECO:0000256" key="1">
    <source>
        <dbReference type="ARBA" id="ARBA00022737"/>
    </source>
</evidence>
<dbReference type="GO" id="GO:0031581">
    <property type="term" value="P:hemidesmosome assembly"/>
    <property type="evidence" value="ECO:0007669"/>
    <property type="project" value="TreeGrafter"/>
</dbReference>
<dbReference type="SMART" id="SM00150">
    <property type="entry name" value="SPEC"/>
    <property type="match status" value="2"/>
</dbReference>
<dbReference type="FunFam" id="1.10.418.10:FF:000002">
    <property type="entry name" value="Microtubule-actin cross-linking factor 1"/>
    <property type="match status" value="1"/>
</dbReference>